<dbReference type="CDD" id="cd00167">
    <property type="entry name" value="SANT"/>
    <property type="match status" value="1"/>
</dbReference>
<reference evidence="8" key="1">
    <citation type="submission" date="2018-05" db="EMBL/GenBank/DDBJ databases">
        <title>Draft genome sequence of Stemphylium lycopersici strain CIDEFI 213.</title>
        <authorList>
            <person name="Medina R."/>
            <person name="Franco M.E.E."/>
            <person name="Lucentini C.G."/>
            <person name="Saparrat M.C.N."/>
            <person name="Balatti P.A."/>
        </authorList>
    </citation>
    <scope>NUCLEOTIDE SEQUENCE [LARGE SCALE GENOMIC DNA]</scope>
    <source>
        <strain evidence="8">CIDEFI 213</strain>
    </source>
</reference>
<feature type="compositionally biased region" description="Basic and acidic residues" evidence="4">
    <location>
        <begin position="900"/>
        <end position="910"/>
    </location>
</feature>
<protein>
    <submittedName>
        <fullName evidence="7">DNA-binding protein REB1</fullName>
    </submittedName>
</protein>
<evidence type="ECO:0000259" key="6">
    <source>
        <dbReference type="PROSITE" id="PS51294"/>
    </source>
</evidence>
<feature type="compositionally biased region" description="Basic and acidic residues" evidence="4">
    <location>
        <begin position="846"/>
        <end position="855"/>
    </location>
</feature>
<dbReference type="PANTHER" id="PTHR46380:SF2">
    <property type="entry name" value="CYCLIN-D-BINDING MYB-LIKE TRANSCRIPTION FACTOR 1"/>
    <property type="match status" value="1"/>
</dbReference>
<proteinExistence type="predicted"/>
<dbReference type="GO" id="GO:0005634">
    <property type="term" value="C:nucleus"/>
    <property type="evidence" value="ECO:0007669"/>
    <property type="project" value="UniProtKB-SubCell"/>
</dbReference>
<organism evidence="7 8">
    <name type="scientific">Stemphylium lycopersici</name>
    <name type="common">Tomato gray leaf spot disease fungus</name>
    <name type="synonym">Thyrospora lycopersici</name>
    <dbReference type="NCBI Taxonomy" id="183478"/>
    <lineage>
        <taxon>Eukaryota</taxon>
        <taxon>Fungi</taxon>
        <taxon>Dikarya</taxon>
        <taxon>Ascomycota</taxon>
        <taxon>Pezizomycotina</taxon>
        <taxon>Dothideomycetes</taxon>
        <taxon>Pleosporomycetidae</taxon>
        <taxon>Pleosporales</taxon>
        <taxon>Pleosporineae</taxon>
        <taxon>Pleosporaceae</taxon>
        <taxon>Stemphylium</taxon>
    </lineage>
</organism>
<dbReference type="EMBL" id="QGDH01000069">
    <property type="protein sequence ID" value="RAR10018.1"/>
    <property type="molecule type" value="Genomic_DNA"/>
</dbReference>
<feature type="region of interest" description="Disordered" evidence="4">
    <location>
        <begin position="334"/>
        <end position="441"/>
    </location>
</feature>
<dbReference type="Pfam" id="PF00249">
    <property type="entry name" value="Myb_DNA-binding"/>
    <property type="match status" value="1"/>
</dbReference>
<dbReference type="GO" id="GO:0003700">
    <property type="term" value="F:DNA-binding transcription factor activity"/>
    <property type="evidence" value="ECO:0007669"/>
    <property type="project" value="TreeGrafter"/>
</dbReference>
<keyword evidence="8" id="KW-1185">Reference proteome</keyword>
<comment type="subcellular location">
    <subcellularLocation>
        <location evidence="1">Nucleus</location>
    </subcellularLocation>
</comment>
<dbReference type="InterPro" id="IPR051651">
    <property type="entry name" value="DMTF1_DNA-bind_reg"/>
</dbReference>
<dbReference type="SMART" id="SM00717">
    <property type="entry name" value="SANT"/>
    <property type="match status" value="3"/>
</dbReference>
<dbReference type="Proteomes" id="UP000249619">
    <property type="component" value="Unassembled WGS sequence"/>
</dbReference>
<evidence type="ECO:0000313" key="7">
    <source>
        <dbReference type="EMBL" id="RAR10018.1"/>
    </source>
</evidence>
<feature type="compositionally biased region" description="Polar residues" evidence="4">
    <location>
        <begin position="20"/>
        <end position="40"/>
    </location>
</feature>
<feature type="compositionally biased region" description="Acidic residues" evidence="4">
    <location>
        <begin position="749"/>
        <end position="769"/>
    </location>
</feature>
<dbReference type="STRING" id="183478.A0A364N2J1"/>
<feature type="compositionally biased region" description="Polar residues" evidence="4">
    <location>
        <begin position="345"/>
        <end position="355"/>
    </location>
</feature>
<feature type="compositionally biased region" description="Polar residues" evidence="4">
    <location>
        <begin position="925"/>
        <end position="938"/>
    </location>
</feature>
<feature type="compositionally biased region" description="Low complexity" evidence="4">
    <location>
        <begin position="168"/>
        <end position="194"/>
    </location>
</feature>
<dbReference type="InterPro" id="IPR017930">
    <property type="entry name" value="Myb_dom"/>
</dbReference>
<feature type="compositionally biased region" description="Polar residues" evidence="4">
    <location>
        <begin position="145"/>
        <end position="162"/>
    </location>
</feature>
<feature type="compositionally biased region" description="Basic residues" evidence="4">
    <location>
        <begin position="196"/>
        <end position="206"/>
    </location>
</feature>
<feature type="compositionally biased region" description="Basic residues" evidence="4">
    <location>
        <begin position="359"/>
        <end position="369"/>
    </location>
</feature>
<name>A0A364N2J1_STELY</name>
<evidence type="ECO:0000313" key="8">
    <source>
        <dbReference type="Proteomes" id="UP000249619"/>
    </source>
</evidence>
<dbReference type="PROSITE" id="PS51294">
    <property type="entry name" value="HTH_MYB"/>
    <property type="match status" value="1"/>
</dbReference>
<dbReference type="Gene3D" id="1.10.10.60">
    <property type="entry name" value="Homeodomain-like"/>
    <property type="match status" value="2"/>
</dbReference>
<evidence type="ECO:0000256" key="1">
    <source>
        <dbReference type="ARBA" id="ARBA00004123"/>
    </source>
</evidence>
<accession>A0A364N2J1</accession>
<feature type="compositionally biased region" description="Acidic residues" evidence="4">
    <location>
        <begin position="224"/>
        <end position="234"/>
    </location>
</feature>
<feature type="domain" description="Myb-like" evidence="5">
    <location>
        <begin position="567"/>
        <end position="617"/>
    </location>
</feature>
<feature type="compositionally biased region" description="Basic and acidic residues" evidence="4">
    <location>
        <begin position="43"/>
        <end position="55"/>
    </location>
</feature>
<dbReference type="InterPro" id="IPR009057">
    <property type="entry name" value="Homeodomain-like_sf"/>
</dbReference>
<keyword evidence="3" id="KW-0539">Nucleus</keyword>
<gene>
    <name evidence="7" type="ORF">DDE83_005233</name>
</gene>
<feature type="compositionally biased region" description="Acidic residues" evidence="4">
    <location>
        <begin position="911"/>
        <end position="923"/>
    </location>
</feature>
<feature type="region of interest" description="Disordered" evidence="4">
    <location>
        <begin position="14"/>
        <end position="292"/>
    </location>
</feature>
<dbReference type="GO" id="GO:0000976">
    <property type="term" value="F:transcription cis-regulatory region binding"/>
    <property type="evidence" value="ECO:0007669"/>
    <property type="project" value="TreeGrafter"/>
</dbReference>
<evidence type="ECO:0000256" key="3">
    <source>
        <dbReference type="ARBA" id="ARBA00023242"/>
    </source>
</evidence>
<dbReference type="PROSITE" id="PS50090">
    <property type="entry name" value="MYB_LIKE"/>
    <property type="match status" value="2"/>
</dbReference>
<dbReference type="PANTHER" id="PTHR46380">
    <property type="entry name" value="CYCLIN-D-BINDING MYB-LIKE TRANSCRIPTION FACTOR 1"/>
    <property type="match status" value="1"/>
</dbReference>
<feature type="region of interest" description="Disordered" evidence="4">
    <location>
        <begin position="692"/>
        <end position="974"/>
    </location>
</feature>
<dbReference type="InterPro" id="IPR001005">
    <property type="entry name" value="SANT/Myb"/>
</dbReference>
<feature type="compositionally biased region" description="Basic and acidic residues" evidence="4">
    <location>
        <begin position="814"/>
        <end position="828"/>
    </location>
</feature>
<sequence>MVTSSPGYAIFKDLRDRMGISSSQPIPTSSRDANASTVASPTAERKSHFSPKEDDMAASQQLMDEGARANLTSRDDSTPLQPGGVDGKPASAQKRRKKQKVKPINISPMMSPATAQDTANENDVPASSPFPFPATQPETDESGRPPSSSLRMSQLVNGSSHPSAVEVPDSQIAATAADAPAPSPKSSHVVPSSATKNKRTYKKSRQAKRDQVAQNAVSGGVVDEPADTNIDVDEPASPSRTTSQRKRQRARDTEVTSLETAEVSSASDTAYPPGAAVNTTPVPAKRRKMGTPKSATMVHDLFQTSPNDDDNLQRVERTKLKRVKKPQTPIVKAKDIYDIPDDEPNTANGNGYLQESATRKKRSAKKSMKGAKVYDWPASVRKPGHPLGETPYNEDYIMQDPISSDDEVPPNPPRKRDQSEEEQVAKKKKKARPSEASVRKVRLSNGDGISLLSSAERALNMDRELGHPPDVRATGDFTDDEEELIRRAIKDFQQRRGLETSELVEIIQWNHHDPGFNREPGYQRNKSDWAPQDIEDARESAEFWEEIRNIGLIRKHDRLRRHIRQLYHQFKSGAWTEEEDQQLRNLQALHPNQWKLISITMGDRSTHDCVNRWRDYLQYGDSRKTSRWSEEEEQLLVRAVTTVAQRDEDFRAESGRPPLAEYTSKDISWPQVAHEMGDSRSRIQASVKWTKMMRRENPPQIQLEYKARVQTGEPTPKKRGRRSKGDAINGVSSEKRPKTQKSSKYCYDSDAEEEGEPEDEVEDQQEPIADDPATGKRRKSKTASNSPEDQESEGARVDEGPSDPPSKKKRGRPRKSETTEADTCEKRGKPSTTADEVADEIGAQRPAEKQVEDRSSVSPLQKKKRKRSRKSETTENDNRGGKRHKSKKQDEDENEDARENDEGHGGQIEEDHVEEAQMLEEQEINAPTQEQDIDSAQNEPDPIEVVQDQSTVAPTTPPPDTPPKSEESVAPGVDQMLWGDKYDLIFKLQDRRDDYEEDIDWEDVAKEQSYPWSLETLQTALHQLIQLLRDNGREVDTEDFPGTVDDVMDLISEEHGAELEDHYTPS</sequence>
<keyword evidence="2 7" id="KW-0238">DNA-binding</keyword>
<feature type="domain" description="HTH myb-type" evidence="6">
    <location>
        <begin position="571"/>
        <end position="621"/>
    </location>
</feature>
<evidence type="ECO:0000256" key="4">
    <source>
        <dbReference type="SAM" id="MobiDB-lite"/>
    </source>
</evidence>
<feature type="domain" description="Myb-like" evidence="5">
    <location>
        <begin position="620"/>
        <end position="693"/>
    </location>
</feature>
<evidence type="ECO:0000256" key="2">
    <source>
        <dbReference type="ARBA" id="ARBA00023125"/>
    </source>
</evidence>
<dbReference type="AlphaFoldDB" id="A0A364N2J1"/>
<evidence type="ECO:0000259" key="5">
    <source>
        <dbReference type="PROSITE" id="PS50090"/>
    </source>
</evidence>
<feature type="compositionally biased region" description="Polar residues" evidence="4">
    <location>
        <begin position="255"/>
        <end position="268"/>
    </location>
</feature>
<feature type="compositionally biased region" description="Basic and acidic residues" evidence="4">
    <location>
        <begin position="870"/>
        <end position="880"/>
    </location>
</feature>
<dbReference type="SUPFAM" id="SSF46689">
    <property type="entry name" value="Homeodomain-like"/>
    <property type="match status" value="1"/>
</dbReference>
<comment type="caution">
    <text evidence="7">The sequence shown here is derived from an EMBL/GenBank/DDBJ whole genome shotgun (WGS) entry which is preliminary data.</text>
</comment>